<evidence type="ECO:0000259" key="1">
    <source>
        <dbReference type="Pfam" id="PF02625"/>
    </source>
</evidence>
<dbReference type="Pfam" id="PF02625">
    <property type="entry name" value="XdhC_CoxI"/>
    <property type="match status" value="1"/>
</dbReference>
<feature type="domain" description="XdhC Rossmann" evidence="2">
    <location>
        <begin position="164"/>
        <end position="306"/>
    </location>
</feature>
<dbReference type="Gene3D" id="3.40.50.720">
    <property type="entry name" value="NAD(P)-binding Rossmann-like Domain"/>
    <property type="match status" value="1"/>
</dbReference>
<dbReference type="PANTHER" id="PTHR30388:SF4">
    <property type="entry name" value="MOLYBDENUM COFACTOR INSERTION CHAPERONE PAOD"/>
    <property type="match status" value="1"/>
</dbReference>
<feature type="domain" description="XdhC- CoxI" evidence="1">
    <location>
        <begin position="19"/>
        <end position="81"/>
    </location>
</feature>
<dbReference type="InterPro" id="IPR003777">
    <property type="entry name" value="XdhC_CoxI"/>
</dbReference>
<keyword evidence="4" id="KW-1185">Reference proteome</keyword>
<dbReference type="RefSeq" id="WP_075609273.1">
    <property type="nucleotide sequence ID" value="NZ_CP052766.1"/>
</dbReference>
<reference evidence="3 4" key="2">
    <citation type="submission" date="2020-04" db="EMBL/GenBank/DDBJ databases">
        <title>Complete genome sequence of Alteromonas pelagimontana 5.12T.</title>
        <authorList>
            <person name="Sinha R.K."/>
            <person name="Krishnan K.P."/>
            <person name="Kurian J.P."/>
        </authorList>
    </citation>
    <scope>NUCLEOTIDE SEQUENCE [LARGE SCALE GENOMIC DNA]</scope>
    <source>
        <strain evidence="3 4">5.12</strain>
    </source>
</reference>
<dbReference type="PANTHER" id="PTHR30388">
    <property type="entry name" value="ALDEHYDE OXIDOREDUCTASE MOLYBDENUM COFACTOR ASSEMBLY PROTEIN"/>
    <property type="match status" value="1"/>
</dbReference>
<evidence type="ECO:0000259" key="2">
    <source>
        <dbReference type="Pfam" id="PF13478"/>
    </source>
</evidence>
<dbReference type="InterPro" id="IPR027051">
    <property type="entry name" value="XdhC_Rossmann_dom"/>
</dbReference>
<gene>
    <name evidence="3" type="ORF">CA267_000570</name>
</gene>
<dbReference type="InterPro" id="IPR052698">
    <property type="entry name" value="MoCofactor_Util/Proc"/>
</dbReference>
<dbReference type="AlphaFoldDB" id="A0A6M4M9T0"/>
<reference evidence="4" key="1">
    <citation type="submission" date="2014-12" db="EMBL/GenBank/DDBJ databases">
        <title>Complete genome sequence of a multi-drug resistant Klebsiella pneumoniae.</title>
        <authorList>
            <person name="Hua X."/>
            <person name="Chen Q."/>
            <person name="Li X."/>
            <person name="Feng Y."/>
            <person name="Ruan Z."/>
            <person name="Yu Y."/>
        </authorList>
    </citation>
    <scope>NUCLEOTIDE SEQUENCE [LARGE SCALE GENOMIC DNA]</scope>
    <source>
        <strain evidence="4">5.12</strain>
    </source>
</reference>
<dbReference type="Pfam" id="PF13478">
    <property type="entry name" value="XdhC_C"/>
    <property type="match status" value="1"/>
</dbReference>
<dbReference type="EMBL" id="CP052766">
    <property type="protein sequence ID" value="QJR79395.1"/>
    <property type="molecule type" value="Genomic_DNA"/>
</dbReference>
<protein>
    <submittedName>
        <fullName evidence="3">XdhC family protein</fullName>
    </submittedName>
</protein>
<organism evidence="3 4">
    <name type="scientific">Alteromonas pelagimontana</name>
    <dbReference type="NCBI Taxonomy" id="1858656"/>
    <lineage>
        <taxon>Bacteria</taxon>
        <taxon>Pseudomonadati</taxon>
        <taxon>Pseudomonadota</taxon>
        <taxon>Gammaproteobacteria</taxon>
        <taxon>Alteromonadales</taxon>
        <taxon>Alteromonadaceae</taxon>
        <taxon>Alteromonas/Salinimonas group</taxon>
        <taxon>Alteromonas</taxon>
    </lineage>
</organism>
<dbReference type="KEGG" id="apel:CA267_000570"/>
<evidence type="ECO:0000313" key="3">
    <source>
        <dbReference type="EMBL" id="QJR79395.1"/>
    </source>
</evidence>
<name>A0A6M4M9T0_9ALTE</name>
<proteinExistence type="predicted"/>
<sequence>MKHHLYHILRDWISQKDDYKWILVTVIGTRGSSYRKAGAMMLFNDTGKQMGMVSGGCLESDIFHHARKCWLKGHSKQVTYDMQEEGDIAWRLGIGCGGEVTLLLQPVNAENNYLHLPEVLERMQANQPVDYAQSLRPGPAASLITRPEQKEDWFVHRLTPPSTLLILGGGIDAIPLCDIAARIGWRVAVNDPRARYARSQDFLSATYTGESEIEDLACNQWYQQANAIVLMHHQVDLDAKAVALIARHPNAALQYLALLGPVHRYKRVLKSAKLQASALPVPICAPAGFPIGGELPESIALSILSQAHATLYEQQTHSQNSCRFA</sequence>
<dbReference type="Proteomes" id="UP000219285">
    <property type="component" value="Chromosome"/>
</dbReference>
<evidence type="ECO:0000313" key="4">
    <source>
        <dbReference type="Proteomes" id="UP000219285"/>
    </source>
</evidence>
<accession>A0A6M4M9T0</accession>
<dbReference type="OrthoDB" id="9815497at2"/>